<dbReference type="EMBL" id="JAENIK010000008">
    <property type="protein sequence ID" value="MBK1815478.1"/>
    <property type="molecule type" value="Genomic_DNA"/>
</dbReference>
<name>A0A934QZA4_9BACT</name>
<accession>A0A934QZA4</accession>
<dbReference type="RefSeq" id="WP_200350438.1">
    <property type="nucleotide sequence ID" value="NZ_BAABHZ010000012.1"/>
</dbReference>
<proteinExistence type="predicted"/>
<comment type="caution">
    <text evidence="2">The sequence shown here is derived from an EMBL/GenBank/DDBJ whole genome shotgun (WGS) entry which is preliminary data.</text>
</comment>
<evidence type="ECO:0000313" key="2">
    <source>
        <dbReference type="EMBL" id="MBK1815478.1"/>
    </source>
</evidence>
<keyword evidence="1" id="KW-0472">Membrane</keyword>
<organism evidence="2 3">
    <name type="scientific">Luteolibacter yonseiensis</name>
    <dbReference type="NCBI Taxonomy" id="1144680"/>
    <lineage>
        <taxon>Bacteria</taxon>
        <taxon>Pseudomonadati</taxon>
        <taxon>Verrucomicrobiota</taxon>
        <taxon>Verrucomicrobiia</taxon>
        <taxon>Verrucomicrobiales</taxon>
        <taxon>Verrucomicrobiaceae</taxon>
        <taxon>Luteolibacter</taxon>
    </lineage>
</organism>
<keyword evidence="3" id="KW-1185">Reference proteome</keyword>
<reference evidence="2" key="1">
    <citation type="submission" date="2021-01" db="EMBL/GenBank/DDBJ databases">
        <title>Modified the classification status of verrucomicrobia.</title>
        <authorList>
            <person name="Feng X."/>
        </authorList>
    </citation>
    <scope>NUCLEOTIDE SEQUENCE</scope>
    <source>
        <strain evidence="2">JCM 18052</strain>
    </source>
</reference>
<sequence length="105" mass="11874">MKEDFQKSFLEADVDHDHCVLTGNRPGLGLLRDAITRLLDGGEKSALIDEGQLGVELVVLNEETPVQPIIPGWKERLLIYLYLIVFCIFLAATVFGFYHLIKLFI</sequence>
<evidence type="ECO:0000256" key="1">
    <source>
        <dbReference type="SAM" id="Phobius"/>
    </source>
</evidence>
<gene>
    <name evidence="2" type="ORF">JIN84_07625</name>
</gene>
<evidence type="ECO:0000313" key="3">
    <source>
        <dbReference type="Proteomes" id="UP000600139"/>
    </source>
</evidence>
<protein>
    <submittedName>
        <fullName evidence="2">Uncharacterized protein</fullName>
    </submittedName>
</protein>
<dbReference type="AlphaFoldDB" id="A0A934QZA4"/>
<keyword evidence="1" id="KW-1133">Transmembrane helix</keyword>
<keyword evidence="1" id="KW-0812">Transmembrane</keyword>
<dbReference type="Proteomes" id="UP000600139">
    <property type="component" value="Unassembled WGS sequence"/>
</dbReference>
<feature type="transmembrane region" description="Helical" evidence="1">
    <location>
        <begin position="77"/>
        <end position="101"/>
    </location>
</feature>